<dbReference type="Gene3D" id="2.30.30.140">
    <property type="match status" value="1"/>
</dbReference>
<protein>
    <submittedName>
        <fullName evidence="2">Uncharacterized protein</fullName>
    </submittedName>
</protein>
<feature type="transmembrane region" description="Helical" evidence="1">
    <location>
        <begin position="18"/>
        <end position="40"/>
    </location>
</feature>
<keyword evidence="1" id="KW-0472">Membrane</keyword>
<dbReference type="SUPFAM" id="SSF159127">
    <property type="entry name" value="HupF/HypC-like"/>
    <property type="match status" value="1"/>
</dbReference>
<evidence type="ECO:0000313" key="2">
    <source>
        <dbReference type="EMBL" id="GAH40965.1"/>
    </source>
</evidence>
<accession>X1G841</accession>
<dbReference type="EMBL" id="BARU01012422">
    <property type="protein sequence ID" value="GAH40965.1"/>
    <property type="molecule type" value="Genomic_DNA"/>
</dbReference>
<dbReference type="PROSITE" id="PS01097">
    <property type="entry name" value="HUPF_HYPC"/>
    <property type="match status" value="1"/>
</dbReference>
<keyword evidence="1" id="KW-0812">Transmembrane</keyword>
<evidence type="ECO:0000256" key="1">
    <source>
        <dbReference type="SAM" id="Phobius"/>
    </source>
</evidence>
<comment type="caution">
    <text evidence="2">The sequence shown here is derived from an EMBL/GenBank/DDBJ whole genome shotgun (WGS) entry which is preliminary data.</text>
</comment>
<organism evidence="2">
    <name type="scientific">marine sediment metagenome</name>
    <dbReference type="NCBI Taxonomy" id="412755"/>
    <lineage>
        <taxon>unclassified sequences</taxon>
        <taxon>metagenomes</taxon>
        <taxon>ecological metagenomes</taxon>
    </lineage>
</organism>
<dbReference type="AlphaFoldDB" id="X1G841"/>
<gene>
    <name evidence="2" type="ORF">S03H2_22913</name>
</gene>
<keyword evidence="1" id="KW-1133">Transmembrane helix</keyword>
<dbReference type="InterPro" id="IPR019812">
    <property type="entry name" value="Hydgase_assmbl_chp_CS"/>
</dbReference>
<reference evidence="2" key="1">
    <citation type="journal article" date="2014" name="Front. Microbiol.">
        <title>High frequency of phylogenetically diverse reductive dehalogenase-homologous genes in deep subseafloor sedimentary metagenomes.</title>
        <authorList>
            <person name="Kawai M."/>
            <person name="Futagami T."/>
            <person name="Toyoda A."/>
            <person name="Takaki Y."/>
            <person name="Nishi S."/>
            <person name="Hori S."/>
            <person name="Arai W."/>
            <person name="Tsubouchi T."/>
            <person name="Morono Y."/>
            <person name="Uchiyama I."/>
            <person name="Ito T."/>
            <person name="Fujiyama A."/>
            <person name="Inagaki F."/>
            <person name="Takami H."/>
        </authorList>
    </citation>
    <scope>NUCLEOTIDE SEQUENCE</scope>
    <source>
        <strain evidence="2">Expedition CK06-06</strain>
    </source>
</reference>
<sequence>MCLAIPGKIVSIDGNANMLLDVIILLFIGVAIISNAKYLVLSTIDKKKK</sequence>
<name>X1G841_9ZZZZ</name>
<proteinExistence type="predicted"/>